<dbReference type="InterPro" id="IPR027417">
    <property type="entry name" value="P-loop_NTPase"/>
</dbReference>
<dbReference type="Gene3D" id="3.40.50.300">
    <property type="entry name" value="P-loop containing nucleotide triphosphate hydrolases"/>
    <property type="match status" value="1"/>
</dbReference>
<proteinExistence type="predicted"/>
<gene>
    <name evidence="1" type="ORF">LCGC14_1020940</name>
</gene>
<sequence>MAKLSEQQLDQIREIVYSDTPEGFIYFYYFVAKKEWPLPGHCIPWILGFYEAREKGMNLAVEAARGLLKSTIFSIYMTVYQTALHPDLETVIVQASEGLANDNSAAIANIIEYNAGFKVLFPHVKPDKPQGWGAKGGYEVKNIDMDYAGFRKLRTVSPSILATTYKSANVQGRHPRMLGILDDINNSKNSRYPRELQTVKLAVDQEILPAFDRVMMRIDVFTPWRDGDIGDTAKNQEDTLHIRTPIYKLDENGQLTDEPVWPKEKPKEWIERIRKRVAPHVFAQMQLCDLKGAEGRILKREYLKYIEVEEIPTDIKVYIACDYASVAKDQALKGRDYFALAVVGIMGSGDNSFLVLLDGVRKHVDRAEAEQIFMNWCSLYHKQGRLIRAGIEKHGKGEEFADAMMRAAQGWKVKQLTTGNKSKGERFENQLAPVMMGDRFRITTAPGTFVDQFVDEYLSYDGMGTYTDDTLDAVYYCIRLAKGFINWKDDDVLYGSPIKRIVQKNPLFKFARRRSNARTA</sequence>
<reference evidence="1" key="1">
    <citation type="journal article" date="2015" name="Nature">
        <title>Complex archaea that bridge the gap between prokaryotes and eukaryotes.</title>
        <authorList>
            <person name="Spang A."/>
            <person name="Saw J.H."/>
            <person name="Jorgensen S.L."/>
            <person name="Zaremba-Niedzwiedzka K."/>
            <person name="Martijn J."/>
            <person name="Lind A.E."/>
            <person name="van Eijk R."/>
            <person name="Schleper C."/>
            <person name="Guy L."/>
            <person name="Ettema T.J."/>
        </authorList>
    </citation>
    <scope>NUCLEOTIDE SEQUENCE</scope>
</reference>
<comment type="caution">
    <text evidence="1">The sequence shown here is derived from an EMBL/GenBank/DDBJ whole genome shotgun (WGS) entry which is preliminary data.</text>
</comment>
<protein>
    <recommendedName>
        <fullName evidence="2">Terminase large subunit gp17-like C-terminal domain-containing protein</fullName>
    </recommendedName>
</protein>
<name>A0A0F9QFJ1_9ZZZZ</name>
<dbReference type="AlphaFoldDB" id="A0A0F9QFJ1"/>
<organism evidence="1">
    <name type="scientific">marine sediment metagenome</name>
    <dbReference type="NCBI Taxonomy" id="412755"/>
    <lineage>
        <taxon>unclassified sequences</taxon>
        <taxon>metagenomes</taxon>
        <taxon>ecological metagenomes</taxon>
    </lineage>
</organism>
<evidence type="ECO:0008006" key="2">
    <source>
        <dbReference type="Google" id="ProtNLM"/>
    </source>
</evidence>
<accession>A0A0F9QFJ1</accession>
<dbReference type="EMBL" id="LAZR01004079">
    <property type="protein sequence ID" value="KKN12001.1"/>
    <property type="molecule type" value="Genomic_DNA"/>
</dbReference>
<evidence type="ECO:0000313" key="1">
    <source>
        <dbReference type="EMBL" id="KKN12001.1"/>
    </source>
</evidence>